<dbReference type="AlphaFoldDB" id="E1REP2"/>
<dbReference type="InterPro" id="IPR045570">
    <property type="entry name" value="Metalloprtase-TldD/E_cen_dom"/>
</dbReference>
<dbReference type="EMBL" id="CP002117">
    <property type="protein sequence ID" value="ADN34989.1"/>
    <property type="molecule type" value="Genomic_DNA"/>
</dbReference>
<dbReference type="InterPro" id="IPR036059">
    <property type="entry name" value="TldD/PmbA_sf"/>
</dbReference>
<evidence type="ECO:0000259" key="2">
    <source>
        <dbReference type="Pfam" id="PF19289"/>
    </source>
</evidence>
<name>E1REP2_METP4</name>
<dbReference type="InterPro" id="IPR045569">
    <property type="entry name" value="Metalloprtase-TldD/E_C"/>
</dbReference>
<dbReference type="PANTHER" id="PTHR43421:SF1">
    <property type="entry name" value="METALLOPROTEASE PMBA"/>
    <property type="match status" value="1"/>
</dbReference>
<dbReference type="KEGG" id="mpi:Mpet_0211"/>
<keyword evidence="5" id="KW-1185">Reference proteome</keyword>
<dbReference type="OrthoDB" id="84520at2157"/>
<evidence type="ECO:0000313" key="4">
    <source>
        <dbReference type="EMBL" id="ADN34989.1"/>
    </source>
</evidence>
<organism evidence="4 5">
    <name type="scientific">Methanolacinia petrolearia (strain DSM 11571 / OCM 486 / SEBR 4847)</name>
    <name type="common">Methanoplanus petrolearius</name>
    <dbReference type="NCBI Taxonomy" id="679926"/>
    <lineage>
        <taxon>Archaea</taxon>
        <taxon>Methanobacteriati</taxon>
        <taxon>Methanobacteriota</taxon>
        <taxon>Stenosarchaea group</taxon>
        <taxon>Methanomicrobia</taxon>
        <taxon>Methanomicrobiales</taxon>
        <taxon>Methanomicrobiaceae</taxon>
        <taxon>Methanolacinia</taxon>
    </lineage>
</organism>
<dbReference type="GO" id="GO:0005829">
    <property type="term" value="C:cytosol"/>
    <property type="evidence" value="ECO:0007669"/>
    <property type="project" value="TreeGrafter"/>
</dbReference>
<dbReference type="PANTHER" id="PTHR43421">
    <property type="entry name" value="METALLOPROTEASE PMBA"/>
    <property type="match status" value="1"/>
</dbReference>
<reference evidence="4 5" key="1">
    <citation type="journal article" date="2010" name="Stand. Genomic Sci.">
        <title>Complete genome sequence of Methanoplanus petrolearius type strain (SEBR 4847).</title>
        <authorList>
            <person name="Brambilla E."/>
            <person name="Djao O.D."/>
            <person name="Daligault H."/>
            <person name="Lapidus A."/>
            <person name="Lucas S."/>
            <person name="Hammon N."/>
            <person name="Nolan M."/>
            <person name="Tice H."/>
            <person name="Cheng J.F."/>
            <person name="Han C."/>
            <person name="Tapia R."/>
            <person name="Goodwin L."/>
            <person name="Pitluck S."/>
            <person name="Liolios K."/>
            <person name="Ivanova N."/>
            <person name="Mavromatis K."/>
            <person name="Mikhailova N."/>
            <person name="Pati A."/>
            <person name="Chen A."/>
            <person name="Palaniappan K."/>
            <person name="Land M."/>
            <person name="Hauser L."/>
            <person name="Chang Y.J."/>
            <person name="Jeffries C.D."/>
            <person name="Rohde M."/>
            <person name="Spring S."/>
            <person name="Sikorski J."/>
            <person name="Goker M."/>
            <person name="Woyke T."/>
            <person name="Bristow J."/>
            <person name="Eisen J.A."/>
            <person name="Markowitz V."/>
            <person name="Hugenholtz P."/>
            <person name="Kyrpides N.C."/>
            <person name="Klenk H.P."/>
        </authorList>
    </citation>
    <scope>NUCLEOTIDE SEQUENCE [LARGE SCALE GENOMIC DNA]</scope>
    <source>
        <strain evidence="5">DSM 11571 / OCM 486 / SEBR 4847</strain>
    </source>
</reference>
<dbReference type="STRING" id="679926.Mpet_0211"/>
<dbReference type="eggNOG" id="arCOG00322">
    <property type="taxonomic scope" value="Archaea"/>
</dbReference>
<dbReference type="InterPro" id="IPR047657">
    <property type="entry name" value="PmbA"/>
</dbReference>
<evidence type="ECO:0000259" key="3">
    <source>
        <dbReference type="Pfam" id="PF19290"/>
    </source>
</evidence>
<proteinExistence type="predicted"/>
<protein>
    <submittedName>
        <fullName evidence="4">Peptidase U62 modulator of DNA gyrase</fullName>
    </submittedName>
</protein>
<dbReference type="InterPro" id="IPR002510">
    <property type="entry name" value="Metalloprtase-TldD/E_N"/>
</dbReference>
<feature type="domain" description="Metalloprotease TldD/E central" evidence="3">
    <location>
        <begin position="134"/>
        <end position="208"/>
    </location>
</feature>
<sequence>MSEFDSDSIIDDIIRKGQKIADEVEVAYESGKSIHATLKGREIGEAGVSDSWVFCIRIIDGGKIGCSTTNDPARWEKCLEAAKAGSKFAAGQDWEGLPGPSATNGTPESVFDEKLALDSSLISGYIEDLLNGASEYSVDVAGGGASASASSYKLANSAGLVYEGARTRIGVSLETISGTSTGYESDIVCFADRINPYDVGKQAAYLAAHSVGAGEIDTGTYDVVLSPIAASQLIGGIVVPALSGKNVKAGRSYFADKLGEQCLDESFTLRDDPFHGQGSWVRDAEGVPTRVLDLIKDGVVNEFSYDLKTAYRYGEKSTGSAVRSGDSPSIGFHNLYFEGERQDIFDEKVLYVHDVIGAHTANGITGDFSVETSNSTWREGGEDTDAVRAAMLSGNVFEMLKSIAGVSKEPRELGNVIMPSVRFNNLRVVGK</sequence>
<dbReference type="GO" id="GO:0008237">
    <property type="term" value="F:metallopeptidase activity"/>
    <property type="evidence" value="ECO:0007669"/>
    <property type="project" value="InterPro"/>
</dbReference>
<dbReference type="GO" id="GO:0006508">
    <property type="term" value="P:proteolysis"/>
    <property type="evidence" value="ECO:0007669"/>
    <property type="project" value="InterPro"/>
</dbReference>
<feature type="domain" description="Metalloprotease TldD/E N-terminal" evidence="1">
    <location>
        <begin position="24"/>
        <end position="84"/>
    </location>
</feature>
<dbReference type="SUPFAM" id="SSF111283">
    <property type="entry name" value="Putative modulator of DNA gyrase, PmbA/TldD"/>
    <property type="match status" value="1"/>
</dbReference>
<dbReference type="InterPro" id="IPR035068">
    <property type="entry name" value="TldD/PmbA_N"/>
</dbReference>
<gene>
    <name evidence="4" type="ordered locus">Mpet_0211</name>
</gene>
<feature type="domain" description="Metalloprotease TldD/E C-terminal" evidence="2">
    <location>
        <begin position="218"/>
        <end position="430"/>
    </location>
</feature>
<evidence type="ECO:0000313" key="5">
    <source>
        <dbReference type="Proteomes" id="UP000006565"/>
    </source>
</evidence>
<accession>E1REP2</accession>
<dbReference type="Pfam" id="PF19290">
    <property type="entry name" value="PmbA_TldD_2nd"/>
    <property type="match status" value="1"/>
</dbReference>
<dbReference type="GeneID" id="9742654"/>
<dbReference type="Gene3D" id="3.30.2290.10">
    <property type="entry name" value="PmbA/TldD superfamily"/>
    <property type="match status" value="1"/>
</dbReference>
<dbReference type="Pfam" id="PF01523">
    <property type="entry name" value="PmbA_TldD_1st"/>
    <property type="match status" value="1"/>
</dbReference>
<dbReference type="Proteomes" id="UP000006565">
    <property type="component" value="Chromosome"/>
</dbReference>
<dbReference type="RefSeq" id="WP_013328168.1">
    <property type="nucleotide sequence ID" value="NC_014507.1"/>
</dbReference>
<evidence type="ECO:0000259" key="1">
    <source>
        <dbReference type="Pfam" id="PF01523"/>
    </source>
</evidence>
<dbReference type="Pfam" id="PF19289">
    <property type="entry name" value="PmbA_TldD_3rd"/>
    <property type="match status" value="1"/>
</dbReference>
<dbReference type="HOGENOM" id="CLU_026425_4_2_2"/>